<protein>
    <submittedName>
        <fullName evidence="2">Uncharacterized protein</fullName>
    </submittedName>
</protein>
<dbReference type="AlphaFoldDB" id="A0A1I7UH79"/>
<accession>A0A1I7UH79</accession>
<evidence type="ECO:0000313" key="1">
    <source>
        <dbReference type="Proteomes" id="UP000095282"/>
    </source>
</evidence>
<reference evidence="2" key="1">
    <citation type="submission" date="2016-11" db="UniProtKB">
        <authorList>
            <consortium name="WormBaseParasite"/>
        </authorList>
    </citation>
    <scope>IDENTIFICATION</scope>
</reference>
<name>A0A1I7UH79_9PELO</name>
<dbReference type="Proteomes" id="UP000095282">
    <property type="component" value="Unplaced"/>
</dbReference>
<dbReference type="WBParaSite" id="Csp11.Scaffold629.g9298.t1">
    <property type="protein sequence ID" value="Csp11.Scaffold629.g9298.t1"/>
    <property type="gene ID" value="Csp11.Scaffold629.g9298"/>
</dbReference>
<organism evidence="1 2">
    <name type="scientific">Caenorhabditis tropicalis</name>
    <dbReference type="NCBI Taxonomy" id="1561998"/>
    <lineage>
        <taxon>Eukaryota</taxon>
        <taxon>Metazoa</taxon>
        <taxon>Ecdysozoa</taxon>
        <taxon>Nematoda</taxon>
        <taxon>Chromadorea</taxon>
        <taxon>Rhabditida</taxon>
        <taxon>Rhabditina</taxon>
        <taxon>Rhabditomorpha</taxon>
        <taxon>Rhabditoidea</taxon>
        <taxon>Rhabditidae</taxon>
        <taxon>Peloderinae</taxon>
        <taxon>Caenorhabditis</taxon>
    </lineage>
</organism>
<keyword evidence="1" id="KW-1185">Reference proteome</keyword>
<sequence>MCEGWSIHGRGSSCADGSRFAHRSCAYGPFFVHRVLPVMTAWRNGSAFDSRSKGWAFDPLSGQMFFVLLYWETSRLKSGSSSQNTNPFIFIHLPIFSYSSGPFYPPIWSLEPLLSFSKFEAIGKHLEEEEEEGHSSN</sequence>
<proteinExistence type="predicted"/>
<evidence type="ECO:0000313" key="2">
    <source>
        <dbReference type="WBParaSite" id="Csp11.Scaffold629.g9298.t1"/>
    </source>
</evidence>